<dbReference type="PANTHER" id="PTHR31834:SF8">
    <property type="entry name" value="TRANSFERASE, PUTATIVE (AFU_ORTHOLOGUE AFUA_6G14040)-RELATED"/>
    <property type="match status" value="1"/>
</dbReference>
<proteinExistence type="inferred from homology"/>
<evidence type="ECO:0000256" key="1">
    <source>
        <dbReference type="ARBA" id="ARBA00009003"/>
    </source>
</evidence>
<dbReference type="InterPro" id="IPR039367">
    <property type="entry name" value="Och1-like"/>
</dbReference>
<dbReference type="Gene3D" id="3.90.550.20">
    <property type="match status" value="1"/>
</dbReference>
<evidence type="ECO:0000313" key="5">
    <source>
        <dbReference type="Proteomes" id="UP000785200"/>
    </source>
</evidence>
<dbReference type="Pfam" id="PF04488">
    <property type="entry name" value="Gly_transf_sug"/>
    <property type="match status" value="1"/>
</dbReference>
<comment type="similarity">
    <text evidence="1">Belongs to the glycosyltransferase 32 family.</text>
</comment>
<protein>
    <submittedName>
        <fullName evidence="4">Initiation-specific alpha-1</fullName>
    </submittedName>
</protein>
<evidence type="ECO:0000256" key="2">
    <source>
        <dbReference type="SAM" id="MobiDB-lite"/>
    </source>
</evidence>
<accession>A0A9P7AUG6</accession>
<feature type="transmembrane region" description="Helical" evidence="3">
    <location>
        <begin position="21"/>
        <end position="42"/>
    </location>
</feature>
<dbReference type="InterPro" id="IPR029044">
    <property type="entry name" value="Nucleotide-diphossugar_trans"/>
</dbReference>
<organism evidence="4 5">
    <name type="scientific">Hyphodiscus hymeniophilus</name>
    <dbReference type="NCBI Taxonomy" id="353542"/>
    <lineage>
        <taxon>Eukaryota</taxon>
        <taxon>Fungi</taxon>
        <taxon>Dikarya</taxon>
        <taxon>Ascomycota</taxon>
        <taxon>Pezizomycotina</taxon>
        <taxon>Leotiomycetes</taxon>
        <taxon>Helotiales</taxon>
        <taxon>Hyphodiscaceae</taxon>
        <taxon>Hyphodiscus</taxon>
    </lineage>
</organism>
<dbReference type="Proteomes" id="UP000785200">
    <property type="component" value="Unassembled WGS sequence"/>
</dbReference>
<sequence>MQHLTSPAGSRARLPKQIQRALPVYIVLIFVLILFANFDSFISGGKAAKNKRDVPRRSHKLLHAVPPKGARFPRKIWQTWKVGAMDFEERDLTTARTWTVKNPGHRYEVLTDNNDMAYVETHFGLEGVNRPDIVEMYSAVTAKIIKADILRYLIMYVEGGVYADIDVEDLKPVDRWIPDRYDEADVDAVISVEIDEPEFKDHPILGKKSMSFCQWTFLSKPGLPVFLKLVENIIDWLNDLSEKQSVPISDLKLDFDEVISGTGPSAFTNAVLEAMSDNTGKQVTWDTFHNMAESKLVGGFLVLTVEAFAAGQGHSDSGNHNARTALVKHHYHASMWPTNHPRYSHPIYGEVERCNWDLDCIRLWDANKASFDALSPEERAVRLALAEADVQRLALMPKEAPVVFPQQPIFPDQPLFPDQQKPMFPPADLQPISPPTDPQPASPPIVAPLPMFPPAADAEPPQLMVFASNTQLEADAQPQAAPMFPPVADAQQQPQPDANGQPLLGVDGLS</sequence>
<keyword evidence="5" id="KW-1185">Reference proteome</keyword>
<feature type="region of interest" description="Disordered" evidence="2">
    <location>
        <begin position="411"/>
        <end position="510"/>
    </location>
</feature>
<evidence type="ECO:0000256" key="3">
    <source>
        <dbReference type="SAM" id="Phobius"/>
    </source>
</evidence>
<evidence type="ECO:0000313" key="4">
    <source>
        <dbReference type="EMBL" id="KAG0646500.1"/>
    </source>
</evidence>
<gene>
    <name evidence="4" type="ORF">D0Z07_7457</name>
</gene>
<keyword evidence="3" id="KW-0472">Membrane</keyword>
<reference evidence="4" key="1">
    <citation type="submission" date="2019-07" db="EMBL/GenBank/DDBJ databases">
        <title>Hyphodiscus hymeniophilus genome sequencing and assembly.</title>
        <authorList>
            <person name="Kramer G."/>
            <person name="Nodwell J."/>
        </authorList>
    </citation>
    <scope>NUCLEOTIDE SEQUENCE</scope>
    <source>
        <strain evidence="4">ATCC 34498</strain>
    </source>
</reference>
<name>A0A9P7AUG6_9HELO</name>
<dbReference type="AlphaFoldDB" id="A0A9P7AUG6"/>
<keyword evidence="3" id="KW-0812">Transmembrane</keyword>
<dbReference type="GO" id="GO:0000136">
    <property type="term" value="C:mannan polymerase complex"/>
    <property type="evidence" value="ECO:0007669"/>
    <property type="project" value="TreeGrafter"/>
</dbReference>
<feature type="compositionally biased region" description="Pro residues" evidence="2">
    <location>
        <begin position="432"/>
        <end position="453"/>
    </location>
</feature>
<dbReference type="GO" id="GO:0000009">
    <property type="term" value="F:alpha-1,6-mannosyltransferase activity"/>
    <property type="evidence" value="ECO:0007669"/>
    <property type="project" value="InterPro"/>
</dbReference>
<feature type="compositionally biased region" description="Low complexity" evidence="2">
    <location>
        <begin position="486"/>
        <end position="502"/>
    </location>
</feature>
<keyword evidence="3" id="KW-1133">Transmembrane helix</keyword>
<dbReference type="OrthoDB" id="409543at2759"/>
<comment type="caution">
    <text evidence="4">The sequence shown here is derived from an EMBL/GenBank/DDBJ whole genome shotgun (WGS) entry which is preliminary data.</text>
</comment>
<dbReference type="SUPFAM" id="SSF53448">
    <property type="entry name" value="Nucleotide-diphospho-sugar transferases"/>
    <property type="match status" value="1"/>
</dbReference>
<dbReference type="InterPro" id="IPR007577">
    <property type="entry name" value="GlycoTrfase_DXD_sugar-bd_CS"/>
</dbReference>
<dbReference type="EMBL" id="VNKQ01000015">
    <property type="protein sequence ID" value="KAG0646500.1"/>
    <property type="molecule type" value="Genomic_DNA"/>
</dbReference>
<dbReference type="GO" id="GO:0006487">
    <property type="term" value="P:protein N-linked glycosylation"/>
    <property type="evidence" value="ECO:0007669"/>
    <property type="project" value="TreeGrafter"/>
</dbReference>
<dbReference type="PANTHER" id="PTHR31834">
    <property type="entry name" value="INITIATION-SPECIFIC ALPHA-1,6-MANNOSYLTRANSFERASE"/>
    <property type="match status" value="1"/>
</dbReference>
<dbReference type="FunFam" id="3.90.550.20:FF:000004">
    <property type="entry name" value="Glycosyltransferase family 32 protein"/>
    <property type="match status" value="1"/>
</dbReference>